<gene>
    <name evidence="2" type="ORF">VNO78_07874</name>
</gene>
<evidence type="ECO:0000313" key="2">
    <source>
        <dbReference type="EMBL" id="KAK7406251.1"/>
    </source>
</evidence>
<sequence length="84" mass="9484">MTLLSKFDVDSYDLLDVIEGEIVNEDEGQGGAGETLAGGVNKEPSNPRQSTRRFEDERAKVVEQALMAEKHPVDLRKKYTWRAF</sequence>
<proteinExistence type="predicted"/>
<name>A0AAN9XT58_PSOTE</name>
<protein>
    <submittedName>
        <fullName evidence="2">Uncharacterized protein</fullName>
    </submittedName>
</protein>
<comment type="caution">
    <text evidence="2">The sequence shown here is derived from an EMBL/GenBank/DDBJ whole genome shotgun (WGS) entry which is preliminary data.</text>
</comment>
<dbReference type="EMBL" id="JAYMYS010000002">
    <property type="protein sequence ID" value="KAK7406251.1"/>
    <property type="molecule type" value="Genomic_DNA"/>
</dbReference>
<keyword evidence="3" id="KW-1185">Reference proteome</keyword>
<evidence type="ECO:0000256" key="1">
    <source>
        <dbReference type="SAM" id="MobiDB-lite"/>
    </source>
</evidence>
<accession>A0AAN9XT58</accession>
<dbReference type="Proteomes" id="UP001386955">
    <property type="component" value="Unassembled WGS sequence"/>
</dbReference>
<feature type="region of interest" description="Disordered" evidence="1">
    <location>
        <begin position="25"/>
        <end position="55"/>
    </location>
</feature>
<organism evidence="2 3">
    <name type="scientific">Psophocarpus tetragonolobus</name>
    <name type="common">Winged bean</name>
    <name type="synonym">Dolichos tetragonolobus</name>
    <dbReference type="NCBI Taxonomy" id="3891"/>
    <lineage>
        <taxon>Eukaryota</taxon>
        <taxon>Viridiplantae</taxon>
        <taxon>Streptophyta</taxon>
        <taxon>Embryophyta</taxon>
        <taxon>Tracheophyta</taxon>
        <taxon>Spermatophyta</taxon>
        <taxon>Magnoliopsida</taxon>
        <taxon>eudicotyledons</taxon>
        <taxon>Gunneridae</taxon>
        <taxon>Pentapetalae</taxon>
        <taxon>rosids</taxon>
        <taxon>fabids</taxon>
        <taxon>Fabales</taxon>
        <taxon>Fabaceae</taxon>
        <taxon>Papilionoideae</taxon>
        <taxon>50 kb inversion clade</taxon>
        <taxon>NPAAA clade</taxon>
        <taxon>indigoferoid/millettioid clade</taxon>
        <taxon>Phaseoleae</taxon>
        <taxon>Psophocarpus</taxon>
    </lineage>
</organism>
<evidence type="ECO:0000313" key="3">
    <source>
        <dbReference type="Proteomes" id="UP001386955"/>
    </source>
</evidence>
<dbReference type="AlphaFoldDB" id="A0AAN9XT58"/>
<reference evidence="2 3" key="1">
    <citation type="submission" date="2024-01" db="EMBL/GenBank/DDBJ databases">
        <title>The genomes of 5 underutilized Papilionoideae crops provide insights into root nodulation and disease resistanc.</title>
        <authorList>
            <person name="Jiang F."/>
        </authorList>
    </citation>
    <scope>NUCLEOTIDE SEQUENCE [LARGE SCALE GENOMIC DNA]</scope>
    <source>
        <strain evidence="2">DUOXIRENSHENG_FW03</strain>
        <tissue evidence="2">Leaves</tissue>
    </source>
</reference>